<protein>
    <recommendedName>
        <fullName evidence="5">Histidinol-phosphatase</fullName>
        <ecNumber evidence="4">3.1.3.15</ecNumber>
    </recommendedName>
    <alternativeName>
        <fullName evidence="9">Histidinol-phosphate phosphatase</fullName>
    </alternativeName>
</protein>
<evidence type="ECO:0000256" key="5">
    <source>
        <dbReference type="ARBA" id="ARBA00021697"/>
    </source>
</evidence>
<evidence type="ECO:0000256" key="7">
    <source>
        <dbReference type="ARBA" id="ARBA00022801"/>
    </source>
</evidence>
<dbReference type="SUPFAM" id="SSF56655">
    <property type="entry name" value="Carbohydrate phosphatase"/>
    <property type="match status" value="1"/>
</dbReference>
<name>A0A1B1BKU7_9MICO</name>
<comment type="cofactor">
    <cofactor evidence="1 12">
        <name>Mg(2+)</name>
        <dbReference type="ChEBI" id="CHEBI:18420"/>
    </cofactor>
</comment>
<dbReference type="FunFam" id="3.30.540.10:FF:000003">
    <property type="entry name" value="Inositol-1-monophosphatase"/>
    <property type="match status" value="1"/>
</dbReference>
<evidence type="ECO:0000256" key="1">
    <source>
        <dbReference type="ARBA" id="ARBA00001946"/>
    </source>
</evidence>
<dbReference type="AlphaFoldDB" id="A0A1B1BKU7"/>
<dbReference type="PROSITE" id="PS00629">
    <property type="entry name" value="IMP_1"/>
    <property type="match status" value="1"/>
</dbReference>
<evidence type="ECO:0000256" key="8">
    <source>
        <dbReference type="ARBA" id="ARBA00022842"/>
    </source>
</evidence>
<dbReference type="InterPro" id="IPR000760">
    <property type="entry name" value="Inositol_monophosphatase-like"/>
</dbReference>
<dbReference type="RefSeq" id="WP_420480672.1">
    <property type="nucleotide sequence ID" value="NZ_CP016282.1"/>
</dbReference>
<comment type="function">
    <text evidence="11">Catalyzes the dephosphorylation of histidinol-phosphate to histidinol, the direct precursor of histidine.</text>
</comment>
<sequence>MIPTPQPTLSDDLTLALELADAADAISMARFEALDLVVTTKPDRTPVTDADQAVERAIRDLLAERRPADGILGEEFGTAGSTTRQWIIDPIDGTAGFLRGISIWGTLIALAIDGVPVLGVVSSPALGKRWWAATGGGAWSTDARFPDAPPTRLAVSGVQGLADASLSYGSIQQWDQAGKLDELVSLTRQVWRTRAYGDMWSYMLLAEGHLDIAAEYDLQPYDMAALVTIVQEAGGRFTSADGQDGPFHGSALATNGHLHALALEAIAGPSA</sequence>
<dbReference type="InterPro" id="IPR020583">
    <property type="entry name" value="Inositol_monoP_metal-BS"/>
</dbReference>
<dbReference type="GO" id="GO:0004401">
    <property type="term" value="F:histidinol-phosphatase activity"/>
    <property type="evidence" value="ECO:0007669"/>
    <property type="project" value="UniProtKB-EC"/>
</dbReference>
<comment type="pathway">
    <text evidence="2">Amino-acid biosynthesis; L-histidine biosynthesis; L-histidine from 5-phospho-alpha-D-ribose 1-diphosphate: step 8/9.</text>
</comment>
<feature type="binding site" evidence="12">
    <location>
        <position position="222"/>
    </location>
    <ligand>
        <name>Mg(2+)</name>
        <dbReference type="ChEBI" id="CHEBI:18420"/>
        <label>1</label>
        <note>catalytic</note>
    </ligand>
</feature>
<dbReference type="InterPro" id="IPR051090">
    <property type="entry name" value="Inositol_monoP_superfamily"/>
</dbReference>
<keyword evidence="7" id="KW-0378">Hydrolase</keyword>
<evidence type="ECO:0000256" key="2">
    <source>
        <dbReference type="ARBA" id="ARBA00004970"/>
    </source>
</evidence>
<evidence type="ECO:0000256" key="9">
    <source>
        <dbReference type="ARBA" id="ARBA00033209"/>
    </source>
</evidence>
<dbReference type="KEGG" id="cart:PA27867_2301"/>
<keyword evidence="8 12" id="KW-0460">Magnesium</keyword>
<keyword evidence="6 12" id="KW-0479">Metal-binding</keyword>
<evidence type="ECO:0000256" key="10">
    <source>
        <dbReference type="ARBA" id="ARBA00049158"/>
    </source>
</evidence>
<comment type="similarity">
    <text evidence="3">Belongs to the inositol monophosphatase superfamily.</text>
</comment>
<feature type="binding site" evidence="12">
    <location>
        <position position="91"/>
    </location>
    <ligand>
        <name>Mg(2+)</name>
        <dbReference type="ChEBI" id="CHEBI:18420"/>
        <label>1</label>
        <note>catalytic</note>
    </ligand>
</feature>
<feature type="binding site" evidence="12">
    <location>
        <position position="74"/>
    </location>
    <ligand>
        <name>Mg(2+)</name>
        <dbReference type="ChEBI" id="CHEBI:18420"/>
        <label>1</label>
        <note>catalytic</note>
    </ligand>
</feature>
<feature type="binding site" evidence="12">
    <location>
        <position position="92"/>
    </location>
    <ligand>
        <name>Mg(2+)</name>
        <dbReference type="ChEBI" id="CHEBI:18420"/>
        <label>1</label>
        <note>catalytic</note>
    </ligand>
</feature>
<dbReference type="EMBL" id="CP016282">
    <property type="protein sequence ID" value="ANP73252.1"/>
    <property type="molecule type" value="Genomic_DNA"/>
</dbReference>
<dbReference type="GO" id="GO:0046872">
    <property type="term" value="F:metal ion binding"/>
    <property type="evidence" value="ECO:0007669"/>
    <property type="project" value="UniProtKB-KW"/>
</dbReference>
<evidence type="ECO:0000256" key="6">
    <source>
        <dbReference type="ARBA" id="ARBA00022723"/>
    </source>
</evidence>
<keyword evidence="14" id="KW-1185">Reference proteome</keyword>
<accession>A0A1B1BKU7</accession>
<dbReference type="EC" id="3.1.3.15" evidence="4"/>
<dbReference type="PATRIC" id="fig|670052.7.peg.2365"/>
<comment type="catalytic activity">
    <reaction evidence="10">
        <text>L-histidinol phosphate + H2O = L-histidinol + phosphate</text>
        <dbReference type="Rhea" id="RHEA:14465"/>
        <dbReference type="ChEBI" id="CHEBI:15377"/>
        <dbReference type="ChEBI" id="CHEBI:43474"/>
        <dbReference type="ChEBI" id="CHEBI:57699"/>
        <dbReference type="ChEBI" id="CHEBI:57980"/>
        <dbReference type="EC" id="3.1.3.15"/>
    </reaction>
</comment>
<evidence type="ECO:0000256" key="12">
    <source>
        <dbReference type="PIRSR" id="PIRSR600760-2"/>
    </source>
</evidence>
<feature type="binding site" evidence="12">
    <location>
        <position position="89"/>
    </location>
    <ligand>
        <name>Mg(2+)</name>
        <dbReference type="ChEBI" id="CHEBI:18420"/>
        <label>1</label>
        <note>catalytic</note>
    </ligand>
</feature>
<gene>
    <name evidence="13" type="ORF">PA27867_2301</name>
</gene>
<evidence type="ECO:0000256" key="4">
    <source>
        <dbReference type="ARBA" id="ARBA00013085"/>
    </source>
</evidence>
<dbReference type="PANTHER" id="PTHR43200:SF6">
    <property type="entry name" value="3'(2'),5'-BISPHOSPHATE NUCLEOTIDASE"/>
    <property type="match status" value="1"/>
</dbReference>
<dbReference type="Pfam" id="PF00459">
    <property type="entry name" value="Inositol_P"/>
    <property type="match status" value="1"/>
</dbReference>
<dbReference type="PRINTS" id="PR00377">
    <property type="entry name" value="IMPHPHTASES"/>
</dbReference>
<evidence type="ECO:0000256" key="3">
    <source>
        <dbReference type="ARBA" id="ARBA00009759"/>
    </source>
</evidence>
<reference evidence="13 14" key="1">
    <citation type="submission" date="2016-06" db="EMBL/GenBank/DDBJ databases">
        <title>Genome sequencing of Cryobacterium arcticum PAMC 27867.</title>
        <authorList>
            <person name="Lee J."/>
            <person name="Kim O.-S."/>
        </authorList>
    </citation>
    <scope>NUCLEOTIDE SEQUENCE [LARGE SCALE GENOMIC DNA]</scope>
    <source>
        <strain evidence="13 14">PAMC 27867</strain>
    </source>
</reference>
<dbReference type="Gene3D" id="3.40.190.80">
    <property type="match status" value="1"/>
</dbReference>
<dbReference type="PANTHER" id="PTHR43200">
    <property type="entry name" value="PHOSPHATASE"/>
    <property type="match status" value="1"/>
</dbReference>
<proteinExistence type="inferred from homology"/>
<evidence type="ECO:0000256" key="11">
    <source>
        <dbReference type="ARBA" id="ARBA00053547"/>
    </source>
</evidence>
<organism evidence="13 14">
    <name type="scientific">Cryobacterium arcticum</name>
    <dbReference type="NCBI Taxonomy" id="670052"/>
    <lineage>
        <taxon>Bacteria</taxon>
        <taxon>Bacillati</taxon>
        <taxon>Actinomycetota</taxon>
        <taxon>Actinomycetes</taxon>
        <taxon>Micrococcales</taxon>
        <taxon>Microbacteriaceae</taxon>
        <taxon>Cryobacterium</taxon>
    </lineage>
</organism>
<dbReference type="STRING" id="670052.PA27867_2301"/>
<dbReference type="Gene3D" id="3.30.540.10">
    <property type="entry name" value="Fructose-1,6-Bisphosphatase, subunit A, domain 1"/>
    <property type="match status" value="1"/>
</dbReference>
<evidence type="ECO:0000313" key="14">
    <source>
        <dbReference type="Proteomes" id="UP000092582"/>
    </source>
</evidence>
<dbReference type="Proteomes" id="UP000092582">
    <property type="component" value="Chromosome 1"/>
</dbReference>
<dbReference type="GO" id="GO:0000105">
    <property type="term" value="P:L-histidine biosynthetic process"/>
    <property type="evidence" value="ECO:0007669"/>
    <property type="project" value="TreeGrafter"/>
</dbReference>
<evidence type="ECO:0000313" key="13">
    <source>
        <dbReference type="EMBL" id="ANP73252.1"/>
    </source>
</evidence>